<keyword evidence="1" id="KW-0732">Signal</keyword>
<dbReference type="InterPro" id="IPR045383">
    <property type="entry name" value="DUF6528"/>
</dbReference>
<dbReference type="InterPro" id="IPR013022">
    <property type="entry name" value="Xyl_isomerase-like_TIM-brl"/>
</dbReference>
<dbReference type="Pfam" id="PF20138">
    <property type="entry name" value="DUF6528"/>
    <property type="match status" value="1"/>
</dbReference>
<accession>A0ABN7R7B0</accession>
<dbReference type="InterPro" id="IPR015943">
    <property type="entry name" value="WD40/YVTN_repeat-like_dom_sf"/>
</dbReference>
<reference evidence="3 4" key="1">
    <citation type="submission" date="2021-04" db="EMBL/GenBank/DDBJ databases">
        <authorList>
            <person name="Rodrigo-Torres L."/>
            <person name="Arahal R. D."/>
            <person name="Lucena T."/>
        </authorList>
    </citation>
    <scope>NUCLEOTIDE SEQUENCE [LARGE SCALE GENOMIC DNA]</scope>
    <source>
        <strain evidence="3 4">CECT 9623</strain>
    </source>
</reference>
<evidence type="ECO:0000259" key="2">
    <source>
        <dbReference type="Pfam" id="PF01261"/>
    </source>
</evidence>
<evidence type="ECO:0000313" key="4">
    <source>
        <dbReference type="Proteomes" id="UP000679725"/>
    </source>
</evidence>
<evidence type="ECO:0000313" key="3">
    <source>
        <dbReference type="EMBL" id="CAG5067994.1"/>
    </source>
</evidence>
<dbReference type="Proteomes" id="UP000679725">
    <property type="component" value="Unassembled WGS sequence"/>
</dbReference>
<dbReference type="Pfam" id="PF01261">
    <property type="entry name" value="AP_endonuc_2"/>
    <property type="match status" value="1"/>
</dbReference>
<protein>
    <recommendedName>
        <fullName evidence="2">Xylose isomerase-like TIM barrel domain-containing protein</fullName>
    </recommendedName>
</protein>
<name>A0ABN7R7B0_9BACT</name>
<dbReference type="SUPFAM" id="SSF51658">
    <property type="entry name" value="Xylose isomerase-like"/>
    <property type="match status" value="1"/>
</dbReference>
<comment type="caution">
    <text evidence="3">The sequence shown here is derived from an EMBL/GenBank/DDBJ whole genome shotgun (WGS) entry which is preliminary data.</text>
</comment>
<dbReference type="Gene3D" id="3.20.20.150">
    <property type="entry name" value="Divalent-metal-dependent TIM barrel enzymes"/>
    <property type="match status" value="1"/>
</dbReference>
<feature type="signal peptide" evidence="1">
    <location>
        <begin position="1"/>
        <end position="18"/>
    </location>
</feature>
<dbReference type="PANTHER" id="PTHR12110">
    <property type="entry name" value="HYDROXYPYRUVATE ISOMERASE"/>
    <property type="match status" value="1"/>
</dbReference>
<dbReference type="Gene3D" id="2.130.10.10">
    <property type="entry name" value="YVTN repeat-like/Quinoprotein amine dehydrogenase"/>
    <property type="match status" value="1"/>
</dbReference>
<feature type="chain" id="PRO_5045863839" description="Xylose isomerase-like TIM barrel domain-containing protein" evidence="1">
    <location>
        <begin position="19"/>
        <end position="583"/>
    </location>
</feature>
<dbReference type="InterPro" id="IPR050312">
    <property type="entry name" value="IolE/XylAMocC-like"/>
</dbReference>
<gene>
    <name evidence="3" type="ORF">DYBT9623_00722</name>
</gene>
<dbReference type="EMBL" id="CAJRAU010000001">
    <property type="protein sequence ID" value="CAG5067994.1"/>
    <property type="molecule type" value="Genomic_DNA"/>
</dbReference>
<evidence type="ECO:0000256" key="1">
    <source>
        <dbReference type="SAM" id="SignalP"/>
    </source>
</evidence>
<proteinExistence type="predicted"/>
<organism evidence="3 4">
    <name type="scientific">Dyadobacter linearis</name>
    <dbReference type="NCBI Taxonomy" id="2823330"/>
    <lineage>
        <taxon>Bacteria</taxon>
        <taxon>Pseudomonadati</taxon>
        <taxon>Bacteroidota</taxon>
        <taxon>Cytophagia</taxon>
        <taxon>Cytophagales</taxon>
        <taxon>Spirosomataceae</taxon>
        <taxon>Dyadobacter</taxon>
    </lineage>
</organism>
<feature type="domain" description="Xylose isomerase-like TIM barrel" evidence="2">
    <location>
        <begin position="56"/>
        <end position="281"/>
    </location>
</feature>
<keyword evidence="4" id="KW-1185">Reference proteome</keyword>
<dbReference type="PANTHER" id="PTHR12110:SF53">
    <property type="entry name" value="BLR5974 PROTEIN"/>
    <property type="match status" value="1"/>
</dbReference>
<dbReference type="SUPFAM" id="SSF75011">
    <property type="entry name" value="3-carboxy-cis,cis-mucoante lactonizing enzyme"/>
    <property type="match status" value="1"/>
</dbReference>
<dbReference type="InterPro" id="IPR036237">
    <property type="entry name" value="Xyl_isomerase-like_sf"/>
</dbReference>
<sequence>MGSGLLRMKCLVMLTVFAAGYLSQPCLAQGKKRIPESWKLGTASGLFPDLTPETLKEVKASGIEHIEVNWKPELVNGTPAERLAFAKDFHRNARKAGLVIWSTHIPYGKKFDLAETDPEKRPDILRNAKEYIDLAMEMKVKQIVIHPSTEPIPDSERAAKIAACRESLKELSVYSKKKGASLNIECLPRTCLGNTSKEILQILDGIDNIGICFDSNHLLKETPQDFVKAVNKRIRTVHISDYDNVNERHWLPGKGIIDWNEVISALVEVGYKGSFMYEAVKKADNNYSFKDLKPNYESLKKAWINQEYAQSIPPKSFLVCGDSKILIVHYNKSRDSIPEIIWSWDAHLAKDLPETFRNRKFNSTDDCKAINDGKQILISSSSGAIAILNVSDKKVVFYAEVPNAHSVAILPGNKIAAAASTHANGNKIMLFDIKKPNEPLFTDSLYSAHGVVWDAKRKSLFALGFDVLREYKIVDGKSLSLNAHWKIPGEGGHELGLTSDENTLFVTEHTGAWTFNLNNHQFTKISGFPDAENIKSLNRDSAGQYIFTIPEKSWWTYHVRFLRPERSFAFPDMKVYKARWFYQ</sequence>